<dbReference type="EMBL" id="JAPIUZ010000005">
    <property type="protein sequence ID" value="MCX2564397.1"/>
    <property type="molecule type" value="Genomic_DNA"/>
</dbReference>
<organism evidence="1 2">
    <name type="scientific">Acetobacter thailandicus</name>
    <dbReference type="NCBI Taxonomy" id="1502842"/>
    <lineage>
        <taxon>Bacteria</taxon>
        <taxon>Pseudomonadati</taxon>
        <taxon>Pseudomonadota</taxon>
        <taxon>Alphaproteobacteria</taxon>
        <taxon>Acetobacterales</taxon>
        <taxon>Acetobacteraceae</taxon>
        <taxon>Acetobacter</taxon>
    </lineage>
</organism>
<evidence type="ECO:0000313" key="2">
    <source>
        <dbReference type="Proteomes" id="UP001301152"/>
    </source>
</evidence>
<dbReference type="RefSeq" id="WP_194299666.1">
    <property type="nucleotide sequence ID" value="NZ_JAPIUZ010000005.1"/>
</dbReference>
<gene>
    <name evidence="1" type="ORF">OQ497_10565</name>
</gene>
<comment type="caution">
    <text evidence="1">The sequence shown here is derived from an EMBL/GenBank/DDBJ whole genome shotgun (WGS) entry which is preliminary data.</text>
</comment>
<dbReference type="Proteomes" id="UP001301152">
    <property type="component" value="Unassembled WGS sequence"/>
</dbReference>
<keyword evidence="2" id="KW-1185">Reference proteome</keyword>
<accession>A0ABT3QGI5</accession>
<reference evidence="1 2" key="1">
    <citation type="submission" date="2022-11" db="EMBL/GenBank/DDBJ databases">
        <title>Genome sequencing of Acetobacter type strain.</title>
        <authorList>
            <person name="Heo J."/>
            <person name="Lee D."/>
            <person name="Han B.-H."/>
            <person name="Hong S.-B."/>
            <person name="Kwon S.-W."/>
        </authorList>
    </citation>
    <scope>NUCLEOTIDE SEQUENCE [LARGE SCALE GENOMIC DNA]</scope>
    <source>
        <strain evidence="1 2">KACC 21253</strain>
    </source>
</reference>
<name>A0ABT3QGI5_9PROT</name>
<evidence type="ECO:0008006" key="3">
    <source>
        <dbReference type="Google" id="ProtNLM"/>
    </source>
</evidence>
<protein>
    <recommendedName>
        <fullName evidence="3">Transporter</fullName>
    </recommendedName>
</protein>
<evidence type="ECO:0000313" key="1">
    <source>
        <dbReference type="EMBL" id="MCX2564397.1"/>
    </source>
</evidence>
<proteinExistence type="predicted"/>
<sequence>MAYEPPAYADQWYTGSLVSPSGTTTSGILNIEPYFSYSQPVGAFDAHNRSGPEKHPYQRSFANSTLIKYGITPDFSIQFHTVVQYGWKHNDGHSHGPKAGDMPLDLIYRILRPDPKRYIPALNVFVGMIFPTGDYKKLGDTQDGIGTGAYVFRFALTEQSTYTLPGYHQLRLRMWNWFRRAVTSAQLQDVTSYGTAMGFRGKGQPGMSGQTGFSLEYGINQSWVVAMDLARDWANGTRLRGHNADGQYIHTIGKASGDWQIAPAMEYNWNPRWGIIVGSSFYFAGHNKSIQITPQFAINSMF</sequence>